<evidence type="ECO:0000256" key="3">
    <source>
        <dbReference type="ARBA" id="ARBA00022833"/>
    </source>
</evidence>
<dbReference type="Pfam" id="PF00096">
    <property type="entry name" value="zf-C2H2"/>
    <property type="match status" value="1"/>
</dbReference>
<dbReference type="AlphaFoldDB" id="A0A1S0TL80"/>
<dbReference type="PROSITE" id="PS50157">
    <property type="entry name" value="ZINC_FINGER_C2H2_2"/>
    <property type="match status" value="1"/>
</dbReference>
<sequence>MISPNHLLKLHIRSRTWFSDLLSEGKLLLRLITPIVVLVFHSLLATESKNLRTHTGDKLYKCKICGKGFAQSSTLHKHTRTHSGNKIPGFTYEDSQYSVLIKIKNQNLEKREEVTPELTSELISEQYQDPPYSRKKVVSARERRVPTGRLDG</sequence>
<reference evidence="7" key="1">
    <citation type="submission" date="2012-04" db="EMBL/GenBank/DDBJ databases">
        <title>The Genome Sequence of Loa loa.</title>
        <authorList>
            <consortium name="The Broad Institute Genome Sequencing Platform"/>
            <consortium name="Broad Institute Genome Sequencing Center for Infectious Disease"/>
            <person name="Nutman T.B."/>
            <person name="Fink D.L."/>
            <person name="Russ C."/>
            <person name="Young S."/>
            <person name="Zeng Q."/>
            <person name="Gargeya S."/>
            <person name="Alvarado L."/>
            <person name="Berlin A."/>
            <person name="Chapman S.B."/>
            <person name="Chen Z."/>
            <person name="Freedman E."/>
            <person name="Gellesch M."/>
            <person name="Goldberg J."/>
            <person name="Griggs A."/>
            <person name="Gujja S."/>
            <person name="Heilman E.R."/>
            <person name="Heiman D."/>
            <person name="Howarth C."/>
            <person name="Mehta T."/>
            <person name="Neiman D."/>
            <person name="Pearson M."/>
            <person name="Roberts A."/>
            <person name="Saif S."/>
            <person name="Shea T."/>
            <person name="Shenoy N."/>
            <person name="Sisk P."/>
            <person name="Stolte C."/>
            <person name="Sykes S."/>
            <person name="White J."/>
            <person name="Yandava C."/>
            <person name="Haas B."/>
            <person name="Henn M.R."/>
            <person name="Nusbaum C."/>
            <person name="Birren B."/>
        </authorList>
    </citation>
    <scope>NUCLEOTIDE SEQUENCE [LARGE SCALE GENOMIC DNA]</scope>
</reference>
<keyword evidence="3" id="KW-0862">Zinc</keyword>
<dbReference type="GO" id="GO:0000978">
    <property type="term" value="F:RNA polymerase II cis-regulatory region sequence-specific DNA binding"/>
    <property type="evidence" value="ECO:0007669"/>
    <property type="project" value="TreeGrafter"/>
</dbReference>
<dbReference type="EMBL" id="JH712351">
    <property type="protein sequence ID" value="EFO15782.1"/>
    <property type="molecule type" value="Genomic_DNA"/>
</dbReference>
<protein>
    <recommendedName>
        <fullName evidence="6">C2H2-type domain-containing protein</fullName>
    </recommendedName>
</protein>
<dbReference type="OrthoDB" id="8823111at2759"/>
<gene>
    <name evidence="7" type="ORF">LOAG_12725</name>
</gene>
<organism evidence="7">
    <name type="scientific">Loa loa</name>
    <name type="common">Eye worm</name>
    <name type="synonym">Filaria loa</name>
    <dbReference type="NCBI Taxonomy" id="7209"/>
    <lineage>
        <taxon>Eukaryota</taxon>
        <taxon>Metazoa</taxon>
        <taxon>Ecdysozoa</taxon>
        <taxon>Nematoda</taxon>
        <taxon>Chromadorea</taxon>
        <taxon>Rhabditida</taxon>
        <taxon>Spirurina</taxon>
        <taxon>Spiruromorpha</taxon>
        <taxon>Filarioidea</taxon>
        <taxon>Onchocercidae</taxon>
        <taxon>Loa</taxon>
    </lineage>
</organism>
<evidence type="ECO:0000256" key="4">
    <source>
        <dbReference type="PROSITE-ProRule" id="PRU00042"/>
    </source>
</evidence>
<evidence type="ECO:0000256" key="1">
    <source>
        <dbReference type="ARBA" id="ARBA00022723"/>
    </source>
</evidence>
<accession>A0A1S0TL80</accession>
<dbReference type="GO" id="GO:0000981">
    <property type="term" value="F:DNA-binding transcription factor activity, RNA polymerase II-specific"/>
    <property type="evidence" value="ECO:0007669"/>
    <property type="project" value="TreeGrafter"/>
</dbReference>
<dbReference type="PANTHER" id="PTHR23235:SF120">
    <property type="entry name" value="KRUPPEL-LIKE FACTOR 15"/>
    <property type="match status" value="1"/>
</dbReference>
<dbReference type="InParanoid" id="A0A1S0TL80"/>
<evidence type="ECO:0000256" key="5">
    <source>
        <dbReference type="SAM" id="MobiDB-lite"/>
    </source>
</evidence>
<dbReference type="Gene3D" id="3.30.160.60">
    <property type="entry name" value="Classic Zinc Finger"/>
    <property type="match status" value="1"/>
</dbReference>
<dbReference type="CTD" id="9950192"/>
<proteinExistence type="predicted"/>
<dbReference type="SMART" id="SM00355">
    <property type="entry name" value="ZnF_C2H2"/>
    <property type="match status" value="1"/>
</dbReference>
<dbReference type="PANTHER" id="PTHR23235">
    <property type="entry name" value="KRUEPPEL-LIKE TRANSCRIPTION FACTOR"/>
    <property type="match status" value="1"/>
</dbReference>
<feature type="region of interest" description="Disordered" evidence="5">
    <location>
        <begin position="121"/>
        <end position="152"/>
    </location>
</feature>
<evidence type="ECO:0000256" key="2">
    <source>
        <dbReference type="ARBA" id="ARBA00022771"/>
    </source>
</evidence>
<dbReference type="KEGG" id="loa:LOAG_12725"/>
<dbReference type="GeneID" id="9950192"/>
<evidence type="ECO:0000259" key="6">
    <source>
        <dbReference type="PROSITE" id="PS50157"/>
    </source>
</evidence>
<dbReference type="PROSITE" id="PS00028">
    <property type="entry name" value="ZINC_FINGER_C2H2_1"/>
    <property type="match status" value="1"/>
</dbReference>
<evidence type="ECO:0000313" key="7">
    <source>
        <dbReference type="EMBL" id="EFO15782.1"/>
    </source>
</evidence>
<feature type="compositionally biased region" description="Basic and acidic residues" evidence="5">
    <location>
        <begin position="139"/>
        <end position="152"/>
    </location>
</feature>
<feature type="domain" description="C2H2-type" evidence="6">
    <location>
        <begin position="60"/>
        <end position="87"/>
    </location>
</feature>
<dbReference type="FunFam" id="3.30.160.60:FF:002343">
    <property type="entry name" value="Zinc finger protein 33A"/>
    <property type="match status" value="1"/>
</dbReference>
<dbReference type="SUPFAM" id="SSF57667">
    <property type="entry name" value="beta-beta-alpha zinc fingers"/>
    <property type="match status" value="1"/>
</dbReference>
<dbReference type="InterPro" id="IPR013087">
    <property type="entry name" value="Znf_C2H2_type"/>
</dbReference>
<dbReference type="InterPro" id="IPR036236">
    <property type="entry name" value="Znf_C2H2_sf"/>
</dbReference>
<keyword evidence="2 4" id="KW-0863">Zinc-finger</keyword>
<dbReference type="RefSeq" id="XP_003148286.1">
    <property type="nucleotide sequence ID" value="XM_003148238.1"/>
</dbReference>
<dbReference type="GO" id="GO:0008270">
    <property type="term" value="F:zinc ion binding"/>
    <property type="evidence" value="ECO:0007669"/>
    <property type="project" value="UniProtKB-KW"/>
</dbReference>
<keyword evidence="1" id="KW-0479">Metal-binding</keyword>
<name>A0A1S0TL80_LOALO</name>